<accession>A0A5N6MMN2</accession>
<sequence>MQWRLERSQAVTGERQAPRTTTTVVKMQFSDYDDSEHLKTSTRDHAYIQASTSYGSYKSELAGNNRLDFWMLL</sequence>
<reference evidence="1 2" key="1">
    <citation type="submission" date="2019-05" db="EMBL/GenBank/DDBJ databases">
        <title>Mikania micrantha, genome provides insights into the molecular mechanism of rapid growth.</title>
        <authorList>
            <person name="Liu B."/>
        </authorList>
    </citation>
    <scope>NUCLEOTIDE SEQUENCE [LARGE SCALE GENOMIC DNA]</scope>
    <source>
        <strain evidence="1">NLD-2019</strain>
        <tissue evidence="1">Leaf</tissue>
    </source>
</reference>
<proteinExistence type="predicted"/>
<comment type="caution">
    <text evidence="1">The sequence shown here is derived from an EMBL/GenBank/DDBJ whole genome shotgun (WGS) entry which is preliminary data.</text>
</comment>
<keyword evidence="2" id="KW-1185">Reference proteome</keyword>
<gene>
    <name evidence="1" type="ORF">E3N88_30050</name>
</gene>
<dbReference type="EMBL" id="SZYD01000015">
    <property type="protein sequence ID" value="KAD3640827.1"/>
    <property type="molecule type" value="Genomic_DNA"/>
</dbReference>
<protein>
    <submittedName>
        <fullName evidence="1">Uncharacterized protein</fullName>
    </submittedName>
</protein>
<name>A0A5N6MMN2_9ASTR</name>
<dbReference type="Proteomes" id="UP000326396">
    <property type="component" value="Linkage Group LG5"/>
</dbReference>
<evidence type="ECO:0000313" key="1">
    <source>
        <dbReference type="EMBL" id="KAD3640827.1"/>
    </source>
</evidence>
<evidence type="ECO:0000313" key="2">
    <source>
        <dbReference type="Proteomes" id="UP000326396"/>
    </source>
</evidence>
<dbReference type="AlphaFoldDB" id="A0A5N6MMN2"/>
<organism evidence="1 2">
    <name type="scientific">Mikania micrantha</name>
    <name type="common">bitter vine</name>
    <dbReference type="NCBI Taxonomy" id="192012"/>
    <lineage>
        <taxon>Eukaryota</taxon>
        <taxon>Viridiplantae</taxon>
        <taxon>Streptophyta</taxon>
        <taxon>Embryophyta</taxon>
        <taxon>Tracheophyta</taxon>
        <taxon>Spermatophyta</taxon>
        <taxon>Magnoliopsida</taxon>
        <taxon>eudicotyledons</taxon>
        <taxon>Gunneridae</taxon>
        <taxon>Pentapetalae</taxon>
        <taxon>asterids</taxon>
        <taxon>campanulids</taxon>
        <taxon>Asterales</taxon>
        <taxon>Asteraceae</taxon>
        <taxon>Asteroideae</taxon>
        <taxon>Heliantheae alliance</taxon>
        <taxon>Eupatorieae</taxon>
        <taxon>Mikania</taxon>
    </lineage>
</organism>